<evidence type="ECO:0000313" key="2">
    <source>
        <dbReference type="EMBL" id="KNC75370.1"/>
    </source>
</evidence>
<dbReference type="EMBL" id="KQ243669">
    <property type="protein sequence ID" value="KNC75370.1"/>
    <property type="molecule type" value="Genomic_DNA"/>
</dbReference>
<dbReference type="RefSeq" id="XP_014149272.1">
    <property type="nucleotide sequence ID" value="XM_014293797.1"/>
</dbReference>
<feature type="region of interest" description="Disordered" evidence="1">
    <location>
        <begin position="27"/>
        <end position="52"/>
    </location>
</feature>
<dbReference type="AlphaFoldDB" id="A0A0L0FF36"/>
<keyword evidence="3" id="KW-1185">Reference proteome</keyword>
<reference evidence="2 3" key="1">
    <citation type="submission" date="2011-02" db="EMBL/GenBank/DDBJ databases">
        <title>The Genome Sequence of Sphaeroforma arctica JP610.</title>
        <authorList>
            <consortium name="The Broad Institute Genome Sequencing Platform"/>
            <person name="Russ C."/>
            <person name="Cuomo C."/>
            <person name="Young S.K."/>
            <person name="Zeng Q."/>
            <person name="Gargeya S."/>
            <person name="Alvarado L."/>
            <person name="Berlin A."/>
            <person name="Chapman S.B."/>
            <person name="Chen Z."/>
            <person name="Freedman E."/>
            <person name="Gellesch M."/>
            <person name="Goldberg J."/>
            <person name="Griggs A."/>
            <person name="Gujja S."/>
            <person name="Heilman E."/>
            <person name="Heiman D."/>
            <person name="Howarth C."/>
            <person name="Mehta T."/>
            <person name="Neiman D."/>
            <person name="Pearson M."/>
            <person name="Roberts A."/>
            <person name="Saif S."/>
            <person name="Shea T."/>
            <person name="Shenoy N."/>
            <person name="Sisk P."/>
            <person name="Stolte C."/>
            <person name="Sykes S."/>
            <person name="White J."/>
            <person name="Yandava C."/>
            <person name="Burger G."/>
            <person name="Gray M.W."/>
            <person name="Holland P.W.H."/>
            <person name="King N."/>
            <person name="Lang F.B.F."/>
            <person name="Roger A.J."/>
            <person name="Ruiz-Trillo I."/>
            <person name="Haas B."/>
            <person name="Nusbaum C."/>
            <person name="Birren B."/>
        </authorList>
    </citation>
    <scope>NUCLEOTIDE SEQUENCE [LARGE SCALE GENOMIC DNA]</scope>
    <source>
        <strain evidence="2 3">JP610</strain>
    </source>
</reference>
<gene>
    <name evidence="2" type="ORF">SARC_12102</name>
</gene>
<feature type="compositionally biased region" description="Basic and acidic residues" evidence="1">
    <location>
        <begin position="266"/>
        <end position="278"/>
    </location>
</feature>
<evidence type="ECO:0000313" key="3">
    <source>
        <dbReference type="Proteomes" id="UP000054560"/>
    </source>
</evidence>
<dbReference type="GeneID" id="25912606"/>
<dbReference type="Proteomes" id="UP000054560">
    <property type="component" value="Unassembled WGS sequence"/>
</dbReference>
<feature type="region of interest" description="Disordered" evidence="1">
    <location>
        <begin position="256"/>
        <end position="278"/>
    </location>
</feature>
<protein>
    <submittedName>
        <fullName evidence="2">Uncharacterized protein</fullName>
    </submittedName>
</protein>
<sequence>MFNAEVNVTDVLLELISITHLEGERTSTNTAWNGESDGSHTQVEDTETGSSIEKSEIFNEDLMRDYKAREGAGDDGLMAAEVEVAVAKNQNENAREEESVDQPDRGRLRAAQVLADLGHLVRTDREWQHASGWTPNVTKLGRLDAVGYSGNSAGIAAVDPNKETPTATSGRTEPAFEIVPGYSNDTSVNVGSGSTLYATEKSYLEAGTGTRRLEKADVLGSARGSVSMGGGFVLGAKRGQDVLQTDVYLHPHTHPVSVQGASGVGDHTHGTVEGVRSKDGGKLDYQEYNGNTKRQVSIVWSDL</sequence>
<proteinExistence type="predicted"/>
<evidence type="ECO:0000256" key="1">
    <source>
        <dbReference type="SAM" id="MobiDB-lite"/>
    </source>
</evidence>
<name>A0A0L0FF36_9EUKA</name>
<organism evidence="2 3">
    <name type="scientific">Sphaeroforma arctica JP610</name>
    <dbReference type="NCBI Taxonomy" id="667725"/>
    <lineage>
        <taxon>Eukaryota</taxon>
        <taxon>Ichthyosporea</taxon>
        <taxon>Ichthyophonida</taxon>
        <taxon>Sphaeroforma</taxon>
    </lineage>
</organism>
<accession>A0A0L0FF36</accession>